<sequence length="186" mass="20100">MPRGTYVHEPGVEERFACDLDGGGWRYSAERSDGGTIELVADSRWRPARLQVTAGEHVLRGGAAGAELLWVTAGRQHAARATGFLGESPGLLVAVARSLRLAEGERADVRVLLVTTPSLAVRTVPRRWALAEIAWHDADGERVPVERYEVTDLETGEVSEFHLAGDVVVAAPGIELVNLENPPNFS</sequence>
<evidence type="ECO:0000313" key="2">
    <source>
        <dbReference type="Proteomes" id="UP001501822"/>
    </source>
</evidence>
<reference evidence="1 2" key="1">
    <citation type="journal article" date="2019" name="Int. J. Syst. Evol. Microbiol.">
        <title>The Global Catalogue of Microorganisms (GCM) 10K type strain sequencing project: providing services to taxonomists for standard genome sequencing and annotation.</title>
        <authorList>
            <consortium name="The Broad Institute Genomics Platform"/>
            <consortium name="The Broad Institute Genome Sequencing Center for Infectious Disease"/>
            <person name="Wu L."/>
            <person name="Ma J."/>
        </authorList>
    </citation>
    <scope>NUCLEOTIDE SEQUENCE [LARGE SCALE GENOMIC DNA]</scope>
    <source>
        <strain evidence="1 2">JCM 3146</strain>
    </source>
</reference>
<proteinExistence type="predicted"/>
<dbReference type="RefSeq" id="WP_252809868.1">
    <property type="nucleotide sequence ID" value="NZ_BAAABM010000017.1"/>
</dbReference>
<evidence type="ECO:0000313" key="1">
    <source>
        <dbReference type="EMBL" id="GAA0337692.1"/>
    </source>
</evidence>
<dbReference type="EMBL" id="BAAABM010000017">
    <property type="protein sequence ID" value="GAA0337692.1"/>
    <property type="molecule type" value="Genomic_DNA"/>
</dbReference>
<name>A0ABN0WHC1_9ACTN</name>
<gene>
    <name evidence="1" type="ORF">GCM10010151_29270</name>
</gene>
<dbReference type="Proteomes" id="UP001501822">
    <property type="component" value="Unassembled WGS sequence"/>
</dbReference>
<accession>A0ABN0WHC1</accession>
<protein>
    <submittedName>
        <fullName evidence="1">Uncharacterized protein</fullName>
    </submittedName>
</protein>
<keyword evidence="2" id="KW-1185">Reference proteome</keyword>
<comment type="caution">
    <text evidence="1">The sequence shown here is derived from an EMBL/GenBank/DDBJ whole genome shotgun (WGS) entry which is preliminary data.</text>
</comment>
<organism evidence="1 2">
    <name type="scientific">Actinoallomurus spadix</name>
    <dbReference type="NCBI Taxonomy" id="79912"/>
    <lineage>
        <taxon>Bacteria</taxon>
        <taxon>Bacillati</taxon>
        <taxon>Actinomycetota</taxon>
        <taxon>Actinomycetes</taxon>
        <taxon>Streptosporangiales</taxon>
        <taxon>Thermomonosporaceae</taxon>
        <taxon>Actinoallomurus</taxon>
    </lineage>
</organism>